<keyword evidence="9 10" id="KW-0472">Membrane</keyword>
<comment type="similarity">
    <text evidence="3">Belongs to the nicotinamide ribonucleoside (NR) uptake permease (TC 4.B.1) family.</text>
</comment>
<evidence type="ECO:0000313" key="11">
    <source>
        <dbReference type="EMBL" id="SNV14932.1"/>
    </source>
</evidence>
<feature type="transmembrane region" description="Helical" evidence="10">
    <location>
        <begin position="26"/>
        <end position="43"/>
    </location>
</feature>
<evidence type="ECO:0000256" key="1">
    <source>
        <dbReference type="ARBA" id="ARBA00002672"/>
    </source>
</evidence>
<evidence type="ECO:0000313" key="12">
    <source>
        <dbReference type="Proteomes" id="UP000215539"/>
    </source>
</evidence>
<feature type="transmembrane region" description="Helical" evidence="10">
    <location>
        <begin position="112"/>
        <end position="130"/>
    </location>
</feature>
<proteinExistence type="inferred from homology"/>
<keyword evidence="8 10" id="KW-1133">Transmembrane helix</keyword>
<sequence length="233" mass="26595">MGTMVLMSGVFQWLFSQYEGVPTEQVWAEAIAVVFGLLSVWFAKKGNIWVYPTGLINTITFVWLLWVNTLWGDMLINAYYTVMSIYGWVLWSRNAHHNVVEVSWATRTEWRIASVLGVASAVFVAVVYYLKPFIKNGFSMEGVQLGAHNFRWTECVDILTTALFLVGMWLMAKRKVENWVLWIIADLISVPLYYVKGMKFTSLQYALFTAIAVMGYISWKKSVVSSQGSEHNG</sequence>
<feature type="transmembrane region" description="Helical" evidence="10">
    <location>
        <begin position="150"/>
        <end position="172"/>
    </location>
</feature>
<evidence type="ECO:0000256" key="7">
    <source>
        <dbReference type="ARBA" id="ARBA00022692"/>
    </source>
</evidence>
<dbReference type="PANTHER" id="PTHR36122">
    <property type="entry name" value="NICOTINAMIDE RIBOSIDE TRANSPORTER PNUC"/>
    <property type="match status" value="1"/>
</dbReference>
<dbReference type="Proteomes" id="UP000215539">
    <property type="component" value="Chromosome 1"/>
</dbReference>
<feature type="transmembrane region" description="Helical" evidence="10">
    <location>
        <begin position="202"/>
        <end position="219"/>
    </location>
</feature>
<evidence type="ECO:0000256" key="9">
    <source>
        <dbReference type="ARBA" id="ARBA00023136"/>
    </source>
</evidence>
<keyword evidence="7 10" id="KW-0812">Transmembrane</keyword>
<evidence type="ECO:0000256" key="3">
    <source>
        <dbReference type="ARBA" id="ARBA00006669"/>
    </source>
</evidence>
<dbReference type="AlphaFoldDB" id="A0AAX2H0D0"/>
<dbReference type="PANTHER" id="PTHR36122:SF2">
    <property type="entry name" value="NICOTINAMIDE RIBOSIDE TRANSPORTER PNUC"/>
    <property type="match status" value="1"/>
</dbReference>
<dbReference type="Pfam" id="PF04973">
    <property type="entry name" value="NMN_transporter"/>
    <property type="match status" value="1"/>
</dbReference>
<keyword evidence="5" id="KW-0813">Transport</keyword>
<dbReference type="InterPro" id="IPR006419">
    <property type="entry name" value="NMN_transpt_PnuC"/>
</dbReference>
<organism evidence="11 12">
    <name type="scientific">Capnocytophaga haemolytica</name>
    <dbReference type="NCBI Taxonomy" id="45243"/>
    <lineage>
        <taxon>Bacteria</taxon>
        <taxon>Pseudomonadati</taxon>
        <taxon>Bacteroidota</taxon>
        <taxon>Flavobacteriia</taxon>
        <taxon>Flavobacteriales</taxon>
        <taxon>Flavobacteriaceae</taxon>
        <taxon>Capnocytophaga</taxon>
    </lineage>
</organism>
<dbReference type="NCBIfam" id="TIGR01528">
    <property type="entry name" value="NMN_trans_PnuC"/>
    <property type="match status" value="1"/>
</dbReference>
<feature type="transmembrane region" description="Helical" evidence="10">
    <location>
        <begin position="179"/>
        <end position="196"/>
    </location>
</feature>
<evidence type="ECO:0000256" key="6">
    <source>
        <dbReference type="ARBA" id="ARBA00022475"/>
    </source>
</evidence>
<name>A0AAX2H0D0_9FLAO</name>
<accession>A0AAX2H0D0</accession>
<dbReference type="EMBL" id="LT906449">
    <property type="protein sequence ID" value="SNV14932.1"/>
    <property type="molecule type" value="Genomic_DNA"/>
</dbReference>
<feature type="transmembrane region" description="Helical" evidence="10">
    <location>
        <begin position="48"/>
        <end position="68"/>
    </location>
</feature>
<evidence type="ECO:0000256" key="10">
    <source>
        <dbReference type="SAM" id="Phobius"/>
    </source>
</evidence>
<evidence type="ECO:0000256" key="2">
    <source>
        <dbReference type="ARBA" id="ARBA00004651"/>
    </source>
</evidence>
<comment type="subcellular location">
    <subcellularLocation>
        <location evidence="2">Cell membrane</location>
        <topology evidence="2">Multi-pass membrane protein</topology>
    </subcellularLocation>
</comment>
<reference evidence="11 12" key="1">
    <citation type="submission" date="2017-06" db="EMBL/GenBank/DDBJ databases">
        <authorList>
            <consortium name="Pathogen Informatics"/>
        </authorList>
    </citation>
    <scope>NUCLEOTIDE SEQUENCE [LARGE SCALE GENOMIC DNA]</scope>
    <source>
        <strain evidence="11 12">NCTC12947</strain>
    </source>
</reference>
<protein>
    <recommendedName>
        <fullName evidence="4">Nicotinamide riboside transporter PnuC</fullName>
    </recommendedName>
</protein>
<dbReference type="GO" id="GO:0005886">
    <property type="term" value="C:plasma membrane"/>
    <property type="evidence" value="ECO:0007669"/>
    <property type="project" value="UniProtKB-SubCell"/>
</dbReference>
<dbReference type="GO" id="GO:0034257">
    <property type="term" value="F:nicotinamide riboside transmembrane transporter activity"/>
    <property type="evidence" value="ECO:0007669"/>
    <property type="project" value="InterPro"/>
</dbReference>
<comment type="function">
    <text evidence="1">Required for nicotinamide riboside transport across the inner membrane.</text>
</comment>
<evidence type="ECO:0000256" key="5">
    <source>
        <dbReference type="ARBA" id="ARBA00022448"/>
    </source>
</evidence>
<evidence type="ECO:0000256" key="8">
    <source>
        <dbReference type="ARBA" id="ARBA00022989"/>
    </source>
</evidence>
<feature type="transmembrane region" description="Helical" evidence="10">
    <location>
        <begin position="74"/>
        <end position="91"/>
    </location>
</feature>
<evidence type="ECO:0000256" key="4">
    <source>
        <dbReference type="ARBA" id="ARBA00017522"/>
    </source>
</evidence>
<gene>
    <name evidence="11" type="primary">pnuC</name>
    <name evidence="11" type="ORF">SAMEA44541418_01952</name>
</gene>
<keyword evidence="6" id="KW-1003">Cell membrane</keyword>